<reference evidence="1" key="1">
    <citation type="submission" date="2022-10" db="EMBL/GenBank/DDBJ databases">
        <title>Genome Sequence of Xylaria curta.</title>
        <authorList>
            <person name="Buettner E."/>
        </authorList>
    </citation>
    <scope>NUCLEOTIDE SEQUENCE</scope>
    <source>
        <strain evidence="1">Babe10</strain>
    </source>
</reference>
<gene>
    <name evidence="1" type="ORF">NUW58_g3653</name>
</gene>
<dbReference type="Proteomes" id="UP001143856">
    <property type="component" value="Unassembled WGS sequence"/>
</dbReference>
<proteinExistence type="predicted"/>
<keyword evidence="2" id="KW-1185">Reference proteome</keyword>
<sequence length="200" mass="21531">MSSEGQVVEGDTSISAGIEVTCVTCYVKGLVTAEIGFESDFNISQAVRNFTSDVANEIKNVTKEAIAYLDNEIPGLLANLTNDLDFSDINFPPLNVSFNVDVPDIPECRLHFQFDDLELYMLLDTVLSAGTTYTLNLYSSNTPVGLSVDSETFVGVIVSIDLILGTDADIDISSGLHIKVDDGMALDLSLFSQNVSSVTL</sequence>
<protein>
    <submittedName>
        <fullName evidence="1">Uncharacterized protein</fullName>
    </submittedName>
</protein>
<dbReference type="EMBL" id="JAPDGR010000572">
    <property type="protein sequence ID" value="KAJ2989068.1"/>
    <property type="molecule type" value="Genomic_DNA"/>
</dbReference>
<comment type="caution">
    <text evidence="1">The sequence shown here is derived from an EMBL/GenBank/DDBJ whole genome shotgun (WGS) entry which is preliminary data.</text>
</comment>
<evidence type="ECO:0000313" key="2">
    <source>
        <dbReference type="Proteomes" id="UP001143856"/>
    </source>
</evidence>
<name>A0ACC1P9Y5_9PEZI</name>
<evidence type="ECO:0000313" key="1">
    <source>
        <dbReference type="EMBL" id="KAJ2989068.1"/>
    </source>
</evidence>
<organism evidence="1 2">
    <name type="scientific">Xylaria curta</name>
    <dbReference type="NCBI Taxonomy" id="42375"/>
    <lineage>
        <taxon>Eukaryota</taxon>
        <taxon>Fungi</taxon>
        <taxon>Dikarya</taxon>
        <taxon>Ascomycota</taxon>
        <taxon>Pezizomycotina</taxon>
        <taxon>Sordariomycetes</taxon>
        <taxon>Xylariomycetidae</taxon>
        <taxon>Xylariales</taxon>
        <taxon>Xylariaceae</taxon>
        <taxon>Xylaria</taxon>
    </lineage>
</organism>
<accession>A0ACC1P9Y5</accession>